<comment type="similarity">
    <text evidence="1 6">Belongs to the cytochrome P450 family.</text>
</comment>
<dbReference type="AlphaFoldDB" id="A0AAV8TLA3"/>
<dbReference type="PANTHER" id="PTHR47950">
    <property type="entry name" value="CYTOCHROME P450, FAMILY 76, SUBFAMILY C, POLYPEPTIDE 5-RELATED"/>
    <property type="match status" value="1"/>
</dbReference>
<dbReference type="Gene3D" id="1.10.630.10">
    <property type="entry name" value="Cytochrome P450"/>
    <property type="match status" value="1"/>
</dbReference>
<dbReference type="PROSITE" id="PS00086">
    <property type="entry name" value="CYTOCHROME_P450"/>
    <property type="match status" value="1"/>
</dbReference>
<dbReference type="GO" id="GO:0020037">
    <property type="term" value="F:heme binding"/>
    <property type="evidence" value="ECO:0007669"/>
    <property type="project" value="InterPro"/>
</dbReference>
<evidence type="ECO:0000256" key="5">
    <source>
        <dbReference type="PIRSR" id="PIRSR602401-1"/>
    </source>
</evidence>
<dbReference type="Pfam" id="PF00067">
    <property type="entry name" value="p450"/>
    <property type="match status" value="1"/>
</dbReference>
<evidence type="ECO:0000313" key="7">
    <source>
        <dbReference type="EMBL" id="KAJ8767612.1"/>
    </source>
</evidence>
<protein>
    <recommendedName>
        <fullName evidence="9">Cytochrome P450</fullName>
    </recommendedName>
</protein>
<dbReference type="CDD" id="cd11073">
    <property type="entry name" value="CYP76-like"/>
    <property type="match status" value="1"/>
</dbReference>
<accession>A0AAV8TLA3</accession>
<sequence>MELWMITSLCFVLSFVLIRVLHFIARGTKATSGRLPPGPKSLPVIGNLLVLGDKPHKSLAKLSRTYGPLMSLKLGQLNTVVISSATLAKEILQKHDVIFSNRTVLEAVKAHGHHEAGMPWLPVAEPWRNLRKICNSYLFSNQRLDANQHLRLEKIQDLFDDIQESCRLGRSVNIGELAFKTTLNAMSNTIFSLDLTNSSLETAKEFKEVARCIMDEAGKPNLADYFPFLKNFDLQRIRSRMGKYFGKMLEVFDRKIYERLELRKAKDYVQANDMLETLLSICEDSSEEFDTHRIKHLFLDLFVAGTDTTSSTMEWAMSELLRNPKTFSEARQELEQTIGKGSWLQESDIARLPYLQAIVKETFRLHPAVPLLLPRKAGADVEMCGFTVPKGAQVLVNAWAIGRDPNMWENPDSFMPERFLGSDVDVRGRHFELIPFGAGRRICPGLPLAIRMLHMMLGTLIHSFDWRLEDGVTPESLDMDDRFGITLEKAQPLRAIPIKL</sequence>
<organism evidence="7 8">
    <name type="scientific">Erythroxylum novogranatense</name>
    <dbReference type="NCBI Taxonomy" id="1862640"/>
    <lineage>
        <taxon>Eukaryota</taxon>
        <taxon>Viridiplantae</taxon>
        <taxon>Streptophyta</taxon>
        <taxon>Embryophyta</taxon>
        <taxon>Tracheophyta</taxon>
        <taxon>Spermatophyta</taxon>
        <taxon>Magnoliopsida</taxon>
        <taxon>eudicotyledons</taxon>
        <taxon>Gunneridae</taxon>
        <taxon>Pentapetalae</taxon>
        <taxon>rosids</taxon>
        <taxon>fabids</taxon>
        <taxon>Malpighiales</taxon>
        <taxon>Erythroxylaceae</taxon>
        <taxon>Erythroxylum</taxon>
    </lineage>
</organism>
<dbReference type="GO" id="GO:0004497">
    <property type="term" value="F:monooxygenase activity"/>
    <property type="evidence" value="ECO:0007669"/>
    <property type="project" value="UniProtKB-KW"/>
</dbReference>
<keyword evidence="6" id="KW-0503">Monooxygenase</keyword>
<dbReference type="FunFam" id="1.10.630.10:FF:000007">
    <property type="entry name" value="Cytochrome P450 76C4"/>
    <property type="match status" value="1"/>
</dbReference>
<proteinExistence type="inferred from homology"/>
<dbReference type="PRINTS" id="PR00385">
    <property type="entry name" value="P450"/>
</dbReference>
<dbReference type="PANTHER" id="PTHR47950:SF48">
    <property type="entry name" value="CYTOCHROME P450 FAMILY PROTEIN, EXPRESSED"/>
    <property type="match status" value="1"/>
</dbReference>
<dbReference type="PRINTS" id="PR00463">
    <property type="entry name" value="EP450I"/>
</dbReference>
<keyword evidence="4 5" id="KW-0408">Iron</keyword>
<dbReference type="Proteomes" id="UP001159364">
    <property type="component" value="Linkage Group LG04"/>
</dbReference>
<evidence type="ECO:0000256" key="6">
    <source>
        <dbReference type="RuleBase" id="RU000461"/>
    </source>
</evidence>
<dbReference type="GO" id="GO:0016705">
    <property type="term" value="F:oxidoreductase activity, acting on paired donors, with incorporation or reduction of molecular oxygen"/>
    <property type="evidence" value="ECO:0007669"/>
    <property type="project" value="InterPro"/>
</dbReference>
<dbReference type="SUPFAM" id="SSF48264">
    <property type="entry name" value="Cytochrome P450"/>
    <property type="match status" value="1"/>
</dbReference>
<evidence type="ECO:0000256" key="2">
    <source>
        <dbReference type="ARBA" id="ARBA00022723"/>
    </source>
</evidence>
<dbReference type="InterPro" id="IPR036396">
    <property type="entry name" value="Cyt_P450_sf"/>
</dbReference>
<keyword evidence="8" id="KW-1185">Reference proteome</keyword>
<reference evidence="7 8" key="1">
    <citation type="submission" date="2021-09" db="EMBL/GenBank/DDBJ databases">
        <title>Genomic insights and catalytic innovation underlie evolution of tropane alkaloids biosynthesis.</title>
        <authorList>
            <person name="Wang Y.-J."/>
            <person name="Tian T."/>
            <person name="Huang J.-P."/>
            <person name="Huang S.-X."/>
        </authorList>
    </citation>
    <scope>NUCLEOTIDE SEQUENCE [LARGE SCALE GENOMIC DNA]</scope>
    <source>
        <strain evidence="7">KIB-2018</strain>
        <tissue evidence="7">Leaf</tissue>
    </source>
</reference>
<gene>
    <name evidence="7" type="ORF">K2173_018170</name>
</gene>
<dbReference type="InterPro" id="IPR017972">
    <property type="entry name" value="Cyt_P450_CS"/>
</dbReference>
<name>A0AAV8TLA3_9ROSI</name>
<keyword evidence="3 6" id="KW-0560">Oxidoreductase</keyword>
<comment type="caution">
    <text evidence="7">The sequence shown here is derived from an EMBL/GenBank/DDBJ whole genome shotgun (WGS) entry which is preliminary data.</text>
</comment>
<evidence type="ECO:0000256" key="1">
    <source>
        <dbReference type="ARBA" id="ARBA00010617"/>
    </source>
</evidence>
<keyword evidence="5 6" id="KW-0349">Heme</keyword>
<keyword evidence="2 5" id="KW-0479">Metal-binding</keyword>
<dbReference type="InterPro" id="IPR002401">
    <property type="entry name" value="Cyt_P450_E_grp-I"/>
</dbReference>
<evidence type="ECO:0000256" key="4">
    <source>
        <dbReference type="ARBA" id="ARBA00023004"/>
    </source>
</evidence>
<evidence type="ECO:0000313" key="8">
    <source>
        <dbReference type="Proteomes" id="UP001159364"/>
    </source>
</evidence>
<dbReference type="GO" id="GO:0005506">
    <property type="term" value="F:iron ion binding"/>
    <property type="evidence" value="ECO:0007669"/>
    <property type="project" value="InterPro"/>
</dbReference>
<evidence type="ECO:0008006" key="9">
    <source>
        <dbReference type="Google" id="ProtNLM"/>
    </source>
</evidence>
<dbReference type="InterPro" id="IPR001128">
    <property type="entry name" value="Cyt_P450"/>
</dbReference>
<dbReference type="EMBL" id="JAIWQS010000004">
    <property type="protein sequence ID" value="KAJ8767612.1"/>
    <property type="molecule type" value="Genomic_DNA"/>
</dbReference>
<feature type="binding site" description="axial binding residue" evidence="5">
    <location>
        <position position="443"/>
    </location>
    <ligand>
        <name>heme</name>
        <dbReference type="ChEBI" id="CHEBI:30413"/>
    </ligand>
    <ligandPart>
        <name>Fe</name>
        <dbReference type="ChEBI" id="CHEBI:18248"/>
    </ligandPart>
</feature>
<comment type="cofactor">
    <cofactor evidence="5">
        <name>heme</name>
        <dbReference type="ChEBI" id="CHEBI:30413"/>
    </cofactor>
</comment>
<evidence type="ECO:0000256" key="3">
    <source>
        <dbReference type="ARBA" id="ARBA00023002"/>
    </source>
</evidence>